<gene>
    <name evidence="2" type="primary">orf127</name>
</gene>
<dbReference type="EMBL" id="MK550697">
    <property type="protein sequence ID" value="QBM09611.1"/>
    <property type="molecule type" value="Genomic_DNA"/>
</dbReference>
<accession>A0A482DQQ5</accession>
<keyword evidence="1" id="KW-1133">Transmembrane helix</keyword>
<evidence type="ECO:0000256" key="1">
    <source>
        <dbReference type="SAM" id="Phobius"/>
    </source>
</evidence>
<keyword evidence="2" id="KW-0496">Mitochondrion</keyword>
<evidence type="ECO:0000313" key="2">
    <source>
        <dbReference type="EMBL" id="QBM09611.1"/>
    </source>
</evidence>
<keyword evidence="1" id="KW-0472">Membrane</keyword>
<proteinExistence type="predicted"/>
<geneLocation type="mitochondrion" evidence="2"/>
<keyword evidence="1" id="KW-0812">Transmembrane</keyword>
<name>A0A482DQQ5_9PEZI</name>
<organism evidence="2">
    <name type="scientific">Dactylella sp</name>
    <dbReference type="NCBI Taxonomy" id="1814903"/>
    <lineage>
        <taxon>Eukaryota</taxon>
        <taxon>Fungi</taxon>
        <taxon>Dikarya</taxon>
        <taxon>Ascomycota</taxon>
        <taxon>Pezizomycotina</taxon>
        <taxon>Orbiliomycetes</taxon>
        <taxon>Orbiliales</taxon>
        <taxon>Orbiliaceae</taxon>
        <taxon>Dactylella</taxon>
    </lineage>
</organism>
<dbReference type="AlphaFoldDB" id="A0A482DQQ5"/>
<feature type="transmembrane region" description="Helical" evidence="1">
    <location>
        <begin position="6"/>
        <end position="29"/>
    </location>
</feature>
<reference evidence="2" key="1">
    <citation type="submission" date="2019-02" db="EMBL/GenBank/DDBJ databases">
        <authorList>
            <person name="Fang M.L."/>
            <person name="Zhang Y."/>
        </authorList>
    </citation>
    <scope>NUCLEOTIDE SEQUENCE</scope>
    <source>
        <strain evidence="2">YMF1.01838</strain>
    </source>
</reference>
<protein>
    <submittedName>
        <fullName evidence="2">Uncharacterized protein</fullName>
    </submittedName>
</protein>
<sequence length="127" mass="15206">MTTQTIHLTIYVVASLFMGFSIFLALPLINEDTPEISEMPQLFCDTPKDIGQIYQEYLKLNHDYNTRIMLNHSKLFFEFQPRVIILYNEIRAFHDMNLINNFNNIDYLAAYNFLFKLQDLYTWYLDT</sequence>